<dbReference type="EMBL" id="JAPWTJ010000142">
    <property type="protein sequence ID" value="KAJ8982151.1"/>
    <property type="molecule type" value="Genomic_DNA"/>
</dbReference>
<keyword evidence="2" id="KW-1185">Reference proteome</keyword>
<evidence type="ECO:0000313" key="2">
    <source>
        <dbReference type="Proteomes" id="UP001162164"/>
    </source>
</evidence>
<protein>
    <submittedName>
        <fullName evidence="1">Uncharacterized protein</fullName>
    </submittedName>
</protein>
<organism evidence="1 2">
    <name type="scientific">Molorchus minor</name>
    <dbReference type="NCBI Taxonomy" id="1323400"/>
    <lineage>
        <taxon>Eukaryota</taxon>
        <taxon>Metazoa</taxon>
        <taxon>Ecdysozoa</taxon>
        <taxon>Arthropoda</taxon>
        <taxon>Hexapoda</taxon>
        <taxon>Insecta</taxon>
        <taxon>Pterygota</taxon>
        <taxon>Neoptera</taxon>
        <taxon>Endopterygota</taxon>
        <taxon>Coleoptera</taxon>
        <taxon>Polyphaga</taxon>
        <taxon>Cucujiformia</taxon>
        <taxon>Chrysomeloidea</taxon>
        <taxon>Cerambycidae</taxon>
        <taxon>Lamiinae</taxon>
        <taxon>Monochamini</taxon>
        <taxon>Molorchus</taxon>
    </lineage>
</organism>
<sequence length="254" mass="28357">MLRLLEIRASVYLGYSFGKLVAGYSNGDLNLNDVVNCGLIIGECINMIRDQNLSEKDKKNSCVINGGSEDDTIRGSSNLGDYNALNGEVQNLDIGCILSKKNTSTTRDYFIKNVHLTLGKNKQKLAENVINSLLDISHHGKIASQSVVLKIGSSDRIEMNNKNVVILTPFRNSGSKIDDFLQTVGSLYECGYNPQIKELYPSVTLPVSRETRMISPFIKWRHGRDFFCGNVRQDRPNKREGTTNPSLLVVKLFH</sequence>
<proteinExistence type="predicted"/>
<reference evidence="1" key="1">
    <citation type="journal article" date="2023" name="Insect Mol. Biol.">
        <title>Genome sequencing provides insights into the evolution of gene families encoding plant cell wall-degrading enzymes in longhorned beetles.</title>
        <authorList>
            <person name="Shin N.R."/>
            <person name="Okamura Y."/>
            <person name="Kirsch R."/>
            <person name="Pauchet Y."/>
        </authorList>
    </citation>
    <scope>NUCLEOTIDE SEQUENCE</scope>
    <source>
        <strain evidence="1">MMC_N1</strain>
    </source>
</reference>
<accession>A0ABQ9JWD3</accession>
<evidence type="ECO:0000313" key="1">
    <source>
        <dbReference type="EMBL" id="KAJ8982151.1"/>
    </source>
</evidence>
<dbReference type="Proteomes" id="UP001162164">
    <property type="component" value="Unassembled WGS sequence"/>
</dbReference>
<name>A0ABQ9JWD3_9CUCU</name>
<gene>
    <name evidence="1" type="ORF">NQ317_011297</name>
</gene>
<dbReference type="Gene3D" id="3.30.70.3290">
    <property type="match status" value="1"/>
</dbReference>
<comment type="caution">
    <text evidence="1">The sequence shown here is derived from an EMBL/GenBank/DDBJ whole genome shotgun (WGS) entry which is preliminary data.</text>
</comment>